<dbReference type="SUPFAM" id="SSF103473">
    <property type="entry name" value="MFS general substrate transporter"/>
    <property type="match status" value="1"/>
</dbReference>
<dbReference type="InterPro" id="IPR049680">
    <property type="entry name" value="FLVCR1-2_SLC49-like"/>
</dbReference>
<name>A0A2U9C6H0_SCOMX</name>
<dbReference type="InterPro" id="IPR011701">
    <property type="entry name" value="MFS"/>
</dbReference>
<dbReference type="STRING" id="52904.ENSSMAP00000012077"/>
<dbReference type="PANTHER" id="PTHR10924:SF6">
    <property type="entry name" value="SOLUTE CARRIER FAMILY 49 MEMBER A3"/>
    <property type="match status" value="1"/>
</dbReference>
<organism evidence="7 8">
    <name type="scientific">Scophthalmus maximus</name>
    <name type="common">Turbot</name>
    <name type="synonym">Psetta maxima</name>
    <dbReference type="NCBI Taxonomy" id="52904"/>
    <lineage>
        <taxon>Eukaryota</taxon>
        <taxon>Metazoa</taxon>
        <taxon>Chordata</taxon>
        <taxon>Craniata</taxon>
        <taxon>Vertebrata</taxon>
        <taxon>Euteleostomi</taxon>
        <taxon>Actinopterygii</taxon>
        <taxon>Neopterygii</taxon>
        <taxon>Teleostei</taxon>
        <taxon>Neoteleostei</taxon>
        <taxon>Acanthomorphata</taxon>
        <taxon>Carangaria</taxon>
        <taxon>Pleuronectiformes</taxon>
        <taxon>Pleuronectoidei</taxon>
        <taxon>Scophthalmidae</taxon>
        <taxon>Scophthalmus</taxon>
    </lineage>
</organism>
<feature type="transmembrane region" description="Helical" evidence="5">
    <location>
        <begin position="425"/>
        <end position="443"/>
    </location>
</feature>
<gene>
    <name evidence="7" type="ORF">SMAX5B_019001</name>
</gene>
<dbReference type="InterPro" id="IPR020846">
    <property type="entry name" value="MFS_dom"/>
</dbReference>
<dbReference type="Pfam" id="PF07690">
    <property type="entry name" value="MFS_1"/>
    <property type="match status" value="1"/>
</dbReference>
<feature type="transmembrane region" description="Helical" evidence="5">
    <location>
        <begin position="300"/>
        <end position="322"/>
    </location>
</feature>
<feature type="transmembrane region" description="Helical" evidence="5">
    <location>
        <begin position="355"/>
        <end position="378"/>
    </location>
</feature>
<evidence type="ECO:0000256" key="3">
    <source>
        <dbReference type="ARBA" id="ARBA00022989"/>
    </source>
</evidence>
<feature type="domain" description="Major facilitator superfamily (MFS) profile" evidence="6">
    <location>
        <begin position="136"/>
        <end position="552"/>
    </location>
</feature>
<dbReference type="Gene3D" id="1.20.1250.20">
    <property type="entry name" value="MFS general substrate transporter like domains"/>
    <property type="match status" value="2"/>
</dbReference>
<dbReference type="PANTHER" id="PTHR10924">
    <property type="entry name" value="MAJOR FACILITATOR SUPERFAMILY PROTEIN-RELATED"/>
    <property type="match status" value="1"/>
</dbReference>
<comment type="subcellular location">
    <subcellularLocation>
        <location evidence="1">Membrane</location>
        <topology evidence="1">Multi-pass membrane protein</topology>
    </subcellularLocation>
</comment>
<keyword evidence="3 5" id="KW-1133">Transmembrane helix</keyword>
<protein>
    <submittedName>
        <fullName evidence="7">Putative major facilitator superfamily domain-containing protein 7</fullName>
    </submittedName>
</protein>
<feature type="transmembrane region" description="Helical" evidence="5">
    <location>
        <begin position="137"/>
        <end position="157"/>
    </location>
</feature>
<dbReference type="InterPro" id="IPR036259">
    <property type="entry name" value="MFS_trans_sf"/>
</dbReference>
<feature type="transmembrane region" description="Helical" evidence="5">
    <location>
        <begin position="177"/>
        <end position="197"/>
    </location>
</feature>
<sequence length="584" mass="63460">MQERSLANLRILCCALVSHPRFNVAEILRLNKCHTATEWSILSSHWRGDLRSSTDAGGVVPGTTGRRVTTSFLLRRLPVSGHGSKPPRGKTMDVQFVCSVLFRVRFRSPVTVSSEVPREPNPELKKLLLFKVYKRRWFVLLVLCLLNCSNAMIWLTFAPVADQSARYLKVSLEAINWLSLVYMVVAIPLSFATTWMLDTLGLRITLILGSWLNMFGAILRYLAVQPGAGEANMYAIVMLGQTLGAVAQPLIIFTPTKLAALWFPEHQRATANTIASMSNPLGILLANIVSPTMARTADQIPVLLLAYAIPACLICFLATVGIRSSTPHTPPSASAESSGSEPFVQGIKLLLKNRAYLVLLLCFGSGIAAFTCFSTLLEQILCVQGYANDFAGLCGALFIVFGIVGAGALGLYVDKTKRFIEATKVNMSLTALALIAFSVVSLMRQQKVAVATVCSLFGFFGFSIYPVAMELSVECSYPVGEATSAGLIFVSGQVQSVLYIVLLQALTKRLAASPLSTCGDAVLSWKVSSLVMSGLFSFFTCGFVLFFHTRYRRLEAEQEATYGTKPIKSPAAGDLTLGVDAVER</sequence>
<evidence type="ECO:0000256" key="4">
    <source>
        <dbReference type="ARBA" id="ARBA00023136"/>
    </source>
</evidence>
<dbReference type="Proteomes" id="UP000246464">
    <property type="component" value="Chromosome 13"/>
</dbReference>
<evidence type="ECO:0000256" key="1">
    <source>
        <dbReference type="ARBA" id="ARBA00004141"/>
    </source>
</evidence>
<dbReference type="EMBL" id="CP026255">
    <property type="protein sequence ID" value="AWP11660.1"/>
    <property type="molecule type" value="Genomic_DNA"/>
</dbReference>
<accession>A0A2U9C6H0</accession>
<feature type="transmembrane region" description="Helical" evidence="5">
    <location>
        <begin position="390"/>
        <end position="413"/>
    </location>
</feature>
<evidence type="ECO:0000256" key="2">
    <source>
        <dbReference type="ARBA" id="ARBA00022692"/>
    </source>
</evidence>
<evidence type="ECO:0000313" key="8">
    <source>
        <dbReference type="Proteomes" id="UP000246464"/>
    </source>
</evidence>
<keyword evidence="8" id="KW-1185">Reference proteome</keyword>
<reference evidence="7 8" key="1">
    <citation type="submission" date="2017-12" db="EMBL/GenBank/DDBJ databases">
        <title>Integrating genomic resources of turbot (Scophthalmus maximus) in depth evaluation of genetic and physical mapping variation across individuals.</title>
        <authorList>
            <person name="Martinez P."/>
        </authorList>
    </citation>
    <scope>NUCLEOTIDE SEQUENCE [LARGE SCALE GENOMIC DNA]</scope>
</reference>
<proteinExistence type="predicted"/>
<dbReference type="CDD" id="cd17399">
    <property type="entry name" value="MFS_MFSD7"/>
    <property type="match status" value="1"/>
</dbReference>
<feature type="transmembrane region" description="Helical" evidence="5">
    <location>
        <begin position="449"/>
        <end position="473"/>
    </location>
</feature>
<feature type="transmembrane region" description="Helical" evidence="5">
    <location>
        <begin position="234"/>
        <end position="253"/>
    </location>
</feature>
<keyword evidence="2 5" id="KW-0812">Transmembrane</keyword>
<feature type="transmembrane region" description="Helical" evidence="5">
    <location>
        <begin position="204"/>
        <end position="222"/>
    </location>
</feature>
<keyword evidence="4 5" id="KW-0472">Membrane</keyword>
<evidence type="ECO:0000256" key="5">
    <source>
        <dbReference type="SAM" id="Phobius"/>
    </source>
</evidence>
<evidence type="ECO:0000259" key="6">
    <source>
        <dbReference type="PROSITE" id="PS50850"/>
    </source>
</evidence>
<dbReference type="PROSITE" id="PS50850">
    <property type="entry name" value="MFS"/>
    <property type="match status" value="1"/>
</dbReference>
<dbReference type="GO" id="GO:0016020">
    <property type="term" value="C:membrane"/>
    <property type="evidence" value="ECO:0007669"/>
    <property type="project" value="UniProtKB-SubCell"/>
</dbReference>
<dbReference type="AlphaFoldDB" id="A0A2U9C6H0"/>
<dbReference type="GO" id="GO:0022857">
    <property type="term" value="F:transmembrane transporter activity"/>
    <property type="evidence" value="ECO:0007669"/>
    <property type="project" value="InterPro"/>
</dbReference>
<feature type="transmembrane region" description="Helical" evidence="5">
    <location>
        <begin position="527"/>
        <end position="547"/>
    </location>
</feature>
<feature type="transmembrane region" description="Helical" evidence="5">
    <location>
        <begin position="485"/>
        <end position="507"/>
    </location>
</feature>
<evidence type="ECO:0000313" key="7">
    <source>
        <dbReference type="EMBL" id="AWP11660.1"/>
    </source>
</evidence>